<proteinExistence type="predicted"/>
<gene>
    <name evidence="1" type="ORF">EZS28_021308</name>
</gene>
<dbReference type="AlphaFoldDB" id="A0A5J4VLR1"/>
<protein>
    <recommendedName>
        <fullName evidence="3">Right handed beta helix domain-containing protein</fullName>
    </recommendedName>
</protein>
<dbReference type="Proteomes" id="UP000324800">
    <property type="component" value="Unassembled WGS sequence"/>
</dbReference>
<feature type="non-terminal residue" evidence="1">
    <location>
        <position position="1"/>
    </location>
</feature>
<comment type="caution">
    <text evidence="1">The sequence shown here is derived from an EMBL/GenBank/DDBJ whole genome shotgun (WGS) entry which is preliminary data.</text>
</comment>
<sequence length="442" mass="47122">CNVIGDNSKGGGLYLVVNTNTSLLISGMSLFNNCSSDFIGGGCYMLCTGIGSQIQITGQLEFENCSSKSGGGMRININNYATVVINQISFKDCFASVGGGGCYINCLETGGIFSITGELQFENCNSDLGGGMLIYIQSSTTLDINKISFQYCQSNQSGGGIMADIQIGGKLSISGISSFLNCVSQNGGGIYSNINDGTLNIEDTTFDRCTCSQPGNGGGIALYQGSSSIISITNSSFIDCKTISNSSDQRYGWGGGIFIQTSVTAENLNESNFIIRDLIITRCSAVNSIGNNLHIQSIDTYTTGEAIKNGNLLTVINQSNPPNIISDLYTSLSYAYDYMGINESLDTSNPGTVNLDLHDSLFEQLFLSKIPNPIYIDSIIGKDIKYCGGLQTMCKTMQYSINRNSIPLTGTPPSDTNYSIKLTSNTEIEINIQITSTTLQCG</sequence>
<dbReference type="EMBL" id="SNRW01006395">
    <property type="protein sequence ID" value="KAA6383163.1"/>
    <property type="molecule type" value="Genomic_DNA"/>
</dbReference>
<evidence type="ECO:0000313" key="2">
    <source>
        <dbReference type="Proteomes" id="UP000324800"/>
    </source>
</evidence>
<evidence type="ECO:0000313" key="1">
    <source>
        <dbReference type="EMBL" id="KAA6383163.1"/>
    </source>
</evidence>
<accession>A0A5J4VLR1</accession>
<organism evidence="1 2">
    <name type="scientific">Streblomastix strix</name>
    <dbReference type="NCBI Taxonomy" id="222440"/>
    <lineage>
        <taxon>Eukaryota</taxon>
        <taxon>Metamonada</taxon>
        <taxon>Preaxostyla</taxon>
        <taxon>Oxymonadida</taxon>
        <taxon>Streblomastigidae</taxon>
        <taxon>Streblomastix</taxon>
    </lineage>
</organism>
<evidence type="ECO:0008006" key="3">
    <source>
        <dbReference type="Google" id="ProtNLM"/>
    </source>
</evidence>
<name>A0A5J4VLR1_9EUKA</name>
<reference evidence="1 2" key="1">
    <citation type="submission" date="2019-03" db="EMBL/GenBank/DDBJ databases">
        <title>Single cell metagenomics reveals metabolic interactions within the superorganism composed of flagellate Streblomastix strix and complex community of Bacteroidetes bacteria on its surface.</title>
        <authorList>
            <person name="Treitli S.C."/>
            <person name="Kolisko M."/>
            <person name="Husnik F."/>
            <person name="Keeling P."/>
            <person name="Hampl V."/>
        </authorList>
    </citation>
    <scope>NUCLEOTIDE SEQUENCE [LARGE SCALE GENOMIC DNA]</scope>
    <source>
        <strain evidence="1">ST1C</strain>
    </source>
</reference>